<dbReference type="EMBL" id="JABSTR010000003">
    <property type="protein sequence ID" value="KAH9365665.1"/>
    <property type="molecule type" value="Genomic_DNA"/>
</dbReference>
<keyword evidence="2" id="KW-1185">Reference proteome</keyword>
<protein>
    <submittedName>
        <fullName evidence="1">Uncharacterized protein</fullName>
    </submittedName>
</protein>
<dbReference type="VEuPathDB" id="VectorBase:HLOH_061327"/>
<dbReference type="AlphaFoldDB" id="A0A9J6FTP0"/>
<reference evidence="1 2" key="1">
    <citation type="journal article" date="2020" name="Cell">
        <title>Large-Scale Comparative Analyses of Tick Genomes Elucidate Their Genetic Diversity and Vector Capacities.</title>
        <authorList>
            <consortium name="Tick Genome and Microbiome Consortium (TIGMIC)"/>
            <person name="Jia N."/>
            <person name="Wang J."/>
            <person name="Shi W."/>
            <person name="Du L."/>
            <person name="Sun Y."/>
            <person name="Zhan W."/>
            <person name="Jiang J.F."/>
            <person name="Wang Q."/>
            <person name="Zhang B."/>
            <person name="Ji P."/>
            <person name="Bell-Sakyi L."/>
            <person name="Cui X.M."/>
            <person name="Yuan T.T."/>
            <person name="Jiang B.G."/>
            <person name="Yang W.F."/>
            <person name="Lam T.T."/>
            <person name="Chang Q.C."/>
            <person name="Ding S.J."/>
            <person name="Wang X.J."/>
            <person name="Zhu J.G."/>
            <person name="Ruan X.D."/>
            <person name="Zhao L."/>
            <person name="Wei J.T."/>
            <person name="Ye R.Z."/>
            <person name="Que T.C."/>
            <person name="Du C.H."/>
            <person name="Zhou Y.H."/>
            <person name="Cheng J.X."/>
            <person name="Dai P.F."/>
            <person name="Guo W.B."/>
            <person name="Han X.H."/>
            <person name="Huang E.J."/>
            <person name="Li L.F."/>
            <person name="Wei W."/>
            <person name="Gao Y.C."/>
            <person name="Liu J.Z."/>
            <person name="Shao H.Z."/>
            <person name="Wang X."/>
            <person name="Wang C.C."/>
            <person name="Yang T.C."/>
            <person name="Huo Q.B."/>
            <person name="Li W."/>
            <person name="Chen H.Y."/>
            <person name="Chen S.E."/>
            <person name="Zhou L.G."/>
            <person name="Ni X.B."/>
            <person name="Tian J.H."/>
            <person name="Sheng Y."/>
            <person name="Liu T."/>
            <person name="Pan Y.S."/>
            <person name="Xia L.Y."/>
            <person name="Li J."/>
            <person name="Zhao F."/>
            <person name="Cao W.C."/>
        </authorList>
    </citation>
    <scope>NUCLEOTIDE SEQUENCE [LARGE SCALE GENOMIC DNA]</scope>
    <source>
        <strain evidence="1">HaeL-2018</strain>
    </source>
</reference>
<evidence type="ECO:0000313" key="1">
    <source>
        <dbReference type="EMBL" id="KAH9365665.1"/>
    </source>
</evidence>
<proteinExistence type="predicted"/>
<evidence type="ECO:0000313" key="2">
    <source>
        <dbReference type="Proteomes" id="UP000821853"/>
    </source>
</evidence>
<accession>A0A9J6FTP0</accession>
<sequence>MTQITEPIVLESSNDSSNDILELAGPSTSAAAADVTTTIPSKLAMHLAHLKEMAGCWQLSRNCHIFDDGSSVFIFTFEICENEVVRLYPGTSSVVETNDPERKISGSVPLKLLLRHAKEVSIEGTDPAFVMQDGKAAFGSTTSEYIVNQYIRNRIRSGYLRDSLLSMAWAQLRADVTSSEAVLRSALFPDYEFTSYESAIEP</sequence>
<gene>
    <name evidence="1" type="ORF">HPB48_003067</name>
</gene>
<comment type="caution">
    <text evidence="1">The sequence shown here is derived from an EMBL/GenBank/DDBJ whole genome shotgun (WGS) entry which is preliminary data.</text>
</comment>
<organism evidence="1 2">
    <name type="scientific">Haemaphysalis longicornis</name>
    <name type="common">Bush tick</name>
    <dbReference type="NCBI Taxonomy" id="44386"/>
    <lineage>
        <taxon>Eukaryota</taxon>
        <taxon>Metazoa</taxon>
        <taxon>Ecdysozoa</taxon>
        <taxon>Arthropoda</taxon>
        <taxon>Chelicerata</taxon>
        <taxon>Arachnida</taxon>
        <taxon>Acari</taxon>
        <taxon>Parasitiformes</taxon>
        <taxon>Ixodida</taxon>
        <taxon>Ixodoidea</taxon>
        <taxon>Ixodidae</taxon>
        <taxon>Haemaphysalinae</taxon>
        <taxon>Haemaphysalis</taxon>
    </lineage>
</organism>
<name>A0A9J6FTP0_HAELO</name>
<dbReference type="Proteomes" id="UP000821853">
    <property type="component" value="Unassembled WGS sequence"/>
</dbReference>